<dbReference type="GeneID" id="59333452"/>
<evidence type="ECO:0000256" key="1">
    <source>
        <dbReference type="SAM" id="MobiDB-lite"/>
    </source>
</evidence>
<comment type="caution">
    <text evidence="2">The sequence shown here is derived from an EMBL/GenBank/DDBJ whole genome shotgun (WGS) entry which is preliminary data.</text>
</comment>
<dbReference type="Proteomes" id="UP000593566">
    <property type="component" value="Unassembled WGS sequence"/>
</dbReference>
<reference evidence="2 3" key="1">
    <citation type="journal article" date="2020" name="Genomics">
        <title>Complete, high-quality genomes from long-read metagenomic sequencing of two wolf lichen thalli reveals enigmatic genome architecture.</title>
        <authorList>
            <person name="McKenzie S.K."/>
            <person name="Walston R.F."/>
            <person name="Allen J.L."/>
        </authorList>
    </citation>
    <scope>NUCLEOTIDE SEQUENCE [LARGE SCALE GENOMIC DNA]</scope>
    <source>
        <strain evidence="2">WasteWater1</strain>
    </source>
</reference>
<evidence type="ECO:0000313" key="3">
    <source>
        <dbReference type="Proteomes" id="UP000593566"/>
    </source>
</evidence>
<sequence length="146" mass="15798">MSPSPSHGTQAPEASQAASPFSSDASSSGFPTDKSKPPTSKGPNTAEQIIHKGAENYKRVCRATKDGSEAKPQFVELWQWDGEDLPGGGECTIYFYSDDEIEEVEDKLGPWIDPLTGLGDTVEATFRRPVGSEGEFAVIMTDRKKT</sequence>
<feature type="compositionally biased region" description="Polar residues" evidence="1">
    <location>
        <begin position="37"/>
        <end position="47"/>
    </location>
</feature>
<keyword evidence="3" id="KW-1185">Reference proteome</keyword>
<proteinExistence type="predicted"/>
<accession>A0A8H6C9T8</accession>
<name>A0A8H6C9T8_9LECA</name>
<dbReference type="AlphaFoldDB" id="A0A8H6C9T8"/>
<evidence type="ECO:0000313" key="2">
    <source>
        <dbReference type="EMBL" id="KAF6219221.1"/>
    </source>
</evidence>
<feature type="compositionally biased region" description="Polar residues" evidence="1">
    <location>
        <begin position="1"/>
        <end position="13"/>
    </location>
</feature>
<dbReference type="RefSeq" id="XP_037148656.1">
    <property type="nucleotide sequence ID" value="XM_037295958.1"/>
</dbReference>
<protein>
    <submittedName>
        <fullName evidence="2">Uncharacterized protein</fullName>
    </submittedName>
</protein>
<dbReference type="EMBL" id="JACCJB010000020">
    <property type="protein sequence ID" value="KAF6219221.1"/>
    <property type="molecule type" value="Genomic_DNA"/>
</dbReference>
<feature type="compositionally biased region" description="Low complexity" evidence="1">
    <location>
        <begin position="14"/>
        <end position="28"/>
    </location>
</feature>
<feature type="region of interest" description="Disordered" evidence="1">
    <location>
        <begin position="1"/>
        <end position="53"/>
    </location>
</feature>
<organism evidence="2 3">
    <name type="scientific">Letharia lupina</name>
    <dbReference type="NCBI Taxonomy" id="560253"/>
    <lineage>
        <taxon>Eukaryota</taxon>
        <taxon>Fungi</taxon>
        <taxon>Dikarya</taxon>
        <taxon>Ascomycota</taxon>
        <taxon>Pezizomycotina</taxon>
        <taxon>Lecanoromycetes</taxon>
        <taxon>OSLEUM clade</taxon>
        <taxon>Lecanoromycetidae</taxon>
        <taxon>Lecanorales</taxon>
        <taxon>Lecanorineae</taxon>
        <taxon>Parmeliaceae</taxon>
        <taxon>Letharia</taxon>
    </lineage>
</organism>
<gene>
    <name evidence="2" type="ORF">HO133_005046</name>
</gene>